<protein>
    <submittedName>
        <fullName evidence="1">Uncharacterized protein</fullName>
    </submittedName>
</protein>
<evidence type="ECO:0000313" key="2">
    <source>
        <dbReference type="Proteomes" id="UP001195660"/>
    </source>
</evidence>
<proteinExistence type="predicted"/>
<gene>
    <name evidence="1" type="ORF">GM173_03080</name>
</gene>
<evidence type="ECO:0000313" key="1">
    <source>
        <dbReference type="EMBL" id="MBM5570558.1"/>
    </source>
</evidence>
<dbReference type="RefSeq" id="WP_203569853.1">
    <property type="nucleotide sequence ID" value="NZ_WOFE01000001.1"/>
</dbReference>
<dbReference type="EMBL" id="WOFE01000001">
    <property type="protein sequence ID" value="MBM5570558.1"/>
    <property type="molecule type" value="Genomic_DNA"/>
</dbReference>
<name>A0ABS2C8T9_9NEIS</name>
<reference evidence="1 2" key="1">
    <citation type="submission" date="2019-11" db="EMBL/GenBank/DDBJ databases">
        <title>Novel Deefgea species.</title>
        <authorList>
            <person name="Han J.-H."/>
        </authorList>
    </citation>
    <scope>NUCLEOTIDE SEQUENCE [LARGE SCALE GENOMIC DNA]</scope>
    <source>
        <strain evidence="1 2">LMG 24817</strain>
    </source>
</reference>
<keyword evidence="2" id="KW-1185">Reference proteome</keyword>
<sequence length="220" mass="24310">MAMTDKEFEKMLDKRRFTTNTKEMNETVMSLLQSAILFVIEQNSGRHLGMIIEQIDDTSAQQDRAMAWANAYASAGLGLKEGASPLSRKENPDKLGTFLTKVSADALAEFRANGFDLVAADKFAADYPNPMSWKGYVAKKTKPKPKEFDCKTYAYTVAKHFLENGISEAAAISALKAAFTHQLDTHSNKSANENKFLDDTEISSSVRTLQGGLPTLGKRR</sequence>
<comment type="caution">
    <text evidence="1">The sequence shown here is derived from an EMBL/GenBank/DDBJ whole genome shotgun (WGS) entry which is preliminary data.</text>
</comment>
<dbReference type="Proteomes" id="UP001195660">
    <property type="component" value="Unassembled WGS sequence"/>
</dbReference>
<organism evidence="1 2">
    <name type="scientific">Deefgea chitinilytica</name>
    <dbReference type="NCBI Taxonomy" id="570276"/>
    <lineage>
        <taxon>Bacteria</taxon>
        <taxon>Pseudomonadati</taxon>
        <taxon>Pseudomonadota</taxon>
        <taxon>Betaproteobacteria</taxon>
        <taxon>Neisseriales</taxon>
        <taxon>Chitinibacteraceae</taxon>
        <taxon>Deefgea</taxon>
    </lineage>
</organism>
<accession>A0ABS2C8T9</accession>